<keyword evidence="3" id="KW-1185">Reference proteome</keyword>
<dbReference type="STRING" id="485916.Dtox_3174"/>
<name>C8W4N0_DESAS</name>
<dbReference type="AlphaFoldDB" id="C8W4N0"/>
<dbReference type="Gene3D" id="2.30.30.240">
    <property type="entry name" value="PRC-barrel domain"/>
    <property type="match status" value="1"/>
</dbReference>
<accession>C8W4N0</accession>
<sequence>MRMADLVGKEIVNYYDGARLGVIGESDVTIDPKTGQIQSIILPRRNNLMNFWVEKQHLVVPWESIKKIGAEIIIVDLDQTNLNFNKYSV</sequence>
<organism evidence="2 3">
    <name type="scientific">Desulfofarcimen acetoxidans (strain ATCC 49208 / DSM 771 / KCTC 5769 / VKM B-1644 / 5575)</name>
    <name type="common">Desulfotomaculum acetoxidans</name>
    <dbReference type="NCBI Taxonomy" id="485916"/>
    <lineage>
        <taxon>Bacteria</taxon>
        <taxon>Bacillati</taxon>
        <taxon>Bacillota</taxon>
        <taxon>Clostridia</taxon>
        <taxon>Eubacteriales</taxon>
        <taxon>Peptococcaceae</taxon>
        <taxon>Desulfofarcimen</taxon>
    </lineage>
</organism>
<dbReference type="HOGENOM" id="CLU_161336_2_2_9"/>
<dbReference type="NCBIfam" id="TIGR02888">
    <property type="entry name" value="spore_YlmC_YmxH"/>
    <property type="match status" value="1"/>
</dbReference>
<dbReference type="EMBL" id="CP001720">
    <property type="protein sequence ID" value="ACV63916.1"/>
    <property type="molecule type" value="Genomic_DNA"/>
</dbReference>
<dbReference type="SUPFAM" id="SSF50346">
    <property type="entry name" value="PRC-barrel domain"/>
    <property type="match status" value="1"/>
</dbReference>
<evidence type="ECO:0000313" key="3">
    <source>
        <dbReference type="Proteomes" id="UP000002217"/>
    </source>
</evidence>
<evidence type="ECO:0000259" key="1">
    <source>
        <dbReference type="Pfam" id="PF05239"/>
    </source>
</evidence>
<reference evidence="2 3" key="1">
    <citation type="journal article" date="2009" name="Stand. Genomic Sci.">
        <title>Complete genome sequence of Desulfotomaculum acetoxidans type strain (5575).</title>
        <authorList>
            <person name="Spring S."/>
            <person name="Lapidus A."/>
            <person name="Schroder M."/>
            <person name="Gleim D."/>
            <person name="Sims D."/>
            <person name="Meincke L."/>
            <person name="Glavina Del Rio T."/>
            <person name="Tice H."/>
            <person name="Copeland A."/>
            <person name="Cheng J.F."/>
            <person name="Lucas S."/>
            <person name="Chen F."/>
            <person name="Nolan M."/>
            <person name="Bruce D."/>
            <person name="Goodwin L."/>
            <person name="Pitluck S."/>
            <person name="Ivanova N."/>
            <person name="Mavromatis K."/>
            <person name="Mikhailova N."/>
            <person name="Pati A."/>
            <person name="Chen A."/>
            <person name="Palaniappan K."/>
            <person name="Land M."/>
            <person name="Hauser L."/>
            <person name="Chang Y.J."/>
            <person name="Jeffries C.D."/>
            <person name="Chain P."/>
            <person name="Saunders E."/>
            <person name="Brettin T."/>
            <person name="Detter J.C."/>
            <person name="Goker M."/>
            <person name="Bristow J."/>
            <person name="Eisen J.A."/>
            <person name="Markowitz V."/>
            <person name="Hugenholtz P."/>
            <person name="Kyrpides N.C."/>
            <person name="Klenk H.P."/>
            <person name="Han C."/>
        </authorList>
    </citation>
    <scope>NUCLEOTIDE SEQUENCE [LARGE SCALE GENOMIC DNA]</scope>
    <source>
        <strain evidence="3">ATCC 49208 / DSM 771 / VKM B-1644</strain>
    </source>
</reference>
<evidence type="ECO:0000313" key="2">
    <source>
        <dbReference type="EMBL" id="ACV63916.1"/>
    </source>
</evidence>
<protein>
    <submittedName>
        <fullName evidence="2">Sporulation protein, YlmC/YmxH family</fullName>
    </submittedName>
</protein>
<dbReference type="InterPro" id="IPR011033">
    <property type="entry name" value="PRC_barrel-like_sf"/>
</dbReference>
<feature type="domain" description="PRC-barrel" evidence="1">
    <location>
        <begin position="2"/>
        <end position="78"/>
    </location>
</feature>
<gene>
    <name evidence="2" type="ordered locus">Dtox_3174</name>
</gene>
<dbReference type="PANTHER" id="PTHR40061:SF1">
    <property type="entry name" value="SPORULATION PROTEIN YLMC-RELATED"/>
    <property type="match status" value="1"/>
</dbReference>
<dbReference type="RefSeq" id="WP_015758608.1">
    <property type="nucleotide sequence ID" value="NC_013216.1"/>
</dbReference>
<dbReference type="Pfam" id="PF05239">
    <property type="entry name" value="PRC"/>
    <property type="match status" value="1"/>
</dbReference>
<dbReference type="Proteomes" id="UP000002217">
    <property type="component" value="Chromosome"/>
</dbReference>
<proteinExistence type="predicted"/>
<dbReference type="InterPro" id="IPR027275">
    <property type="entry name" value="PRC-brl_dom"/>
</dbReference>
<dbReference type="InterPro" id="IPR014238">
    <property type="entry name" value="Spore_YlmC/YmxH"/>
</dbReference>
<dbReference type="KEGG" id="dae:Dtox_3174"/>
<dbReference type="OrthoDB" id="6024937at2"/>
<dbReference type="PANTHER" id="PTHR40061">
    <property type="entry name" value="SPORULATION PROTEIN YLMC-RELATED"/>
    <property type="match status" value="1"/>
</dbReference>
<dbReference type="eggNOG" id="COG1873">
    <property type="taxonomic scope" value="Bacteria"/>
</dbReference>